<dbReference type="InterPro" id="IPR014720">
    <property type="entry name" value="dsRBD_dom"/>
</dbReference>
<protein>
    <recommendedName>
        <fullName evidence="2">DRBM domain-containing protein</fullName>
    </recommendedName>
</protein>
<dbReference type="PROSITE" id="PS50137">
    <property type="entry name" value="DS_RBD"/>
    <property type="match status" value="1"/>
</dbReference>
<accession>A0A9X0C3R5</accession>
<gene>
    <name evidence="3" type="ORF">N7463_008798</name>
</gene>
<evidence type="ECO:0000256" key="1">
    <source>
        <dbReference type="PROSITE-ProRule" id="PRU00266"/>
    </source>
</evidence>
<feature type="domain" description="DRBM" evidence="2">
    <location>
        <begin position="146"/>
        <end position="219"/>
    </location>
</feature>
<dbReference type="EMBL" id="JAPWDS010000005">
    <property type="protein sequence ID" value="KAJ5496811.1"/>
    <property type="molecule type" value="Genomic_DNA"/>
</dbReference>
<dbReference type="Gene3D" id="3.30.160.20">
    <property type="match status" value="1"/>
</dbReference>
<comment type="caution">
    <text evidence="3">The sequence shown here is derived from an EMBL/GenBank/DDBJ whole genome shotgun (WGS) entry which is preliminary data.</text>
</comment>
<dbReference type="SUPFAM" id="SSF54768">
    <property type="entry name" value="dsRNA-binding domain-like"/>
    <property type="match status" value="1"/>
</dbReference>
<name>A0A9X0C3R5_9EURO</name>
<dbReference type="Proteomes" id="UP001149954">
    <property type="component" value="Unassembled WGS sequence"/>
</dbReference>
<dbReference type="OrthoDB" id="4336258at2759"/>
<dbReference type="Pfam" id="PF00035">
    <property type="entry name" value="dsrm"/>
    <property type="match status" value="1"/>
</dbReference>
<organism evidence="3 4">
    <name type="scientific">Penicillium fimorum</name>
    <dbReference type="NCBI Taxonomy" id="1882269"/>
    <lineage>
        <taxon>Eukaryota</taxon>
        <taxon>Fungi</taxon>
        <taxon>Dikarya</taxon>
        <taxon>Ascomycota</taxon>
        <taxon>Pezizomycotina</taxon>
        <taxon>Eurotiomycetes</taxon>
        <taxon>Eurotiomycetidae</taxon>
        <taxon>Eurotiales</taxon>
        <taxon>Aspergillaceae</taxon>
        <taxon>Penicillium</taxon>
    </lineage>
</organism>
<dbReference type="GO" id="GO:0003723">
    <property type="term" value="F:RNA binding"/>
    <property type="evidence" value="ECO:0007669"/>
    <property type="project" value="UniProtKB-UniRule"/>
</dbReference>
<dbReference type="AlphaFoldDB" id="A0A9X0C3R5"/>
<reference evidence="3" key="2">
    <citation type="journal article" date="2023" name="IMA Fungus">
        <title>Comparative genomic study of the Penicillium genus elucidates a diverse pangenome and 15 lateral gene transfer events.</title>
        <authorList>
            <person name="Petersen C."/>
            <person name="Sorensen T."/>
            <person name="Nielsen M.R."/>
            <person name="Sondergaard T.E."/>
            <person name="Sorensen J.L."/>
            <person name="Fitzpatrick D.A."/>
            <person name="Frisvad J.C."/>
            <person name="Nielsen K.L."/>
        </authorList>
    </citation>
    <scope>NUCLEOTIDE SEQUENCE</scope>
    <source>
        <strain evidence="3">IBT 29495</strain>
    </source>
</reference>
<dbReference type="SMART" id="SM00358">
    <property type="entry name" value="DSRM"/>
    <property type="match status" value="1"/>
</dbReference>
<reference evidence="3" key="1">
    <citation type="submission" date="2022-12" db="EMBL/GenBank/DDBJ databases">
        <authorList>
            <person name="Petersen C."/>
        </authorList>
    </citation>
    <scope>NUCLEOTIDE SEQUENCE</scope>
    <source>
        <strain evidence="3">IBT 29495</strain>
    </source>
</reference>
<proteinExistence type="predicted"/>
<evidence type="ECO:0000313" key="4">
    <source>
        <dbReference type="Proteomes" id="UP001149954"/>
    </source>
</evidence>
<evidence type="ECO:0000313" key="3">
    <source>
        <dbReference type="EMBL" id="KAJ5496811.1"/>
    </source>
</evidence>
<keyword evidence="1" id="KW-0694">RNA-binding</keyword>
<evidence type="ECO:0000259" key="2">
    <source>
        <dbReference type="PROSITE" id="PS50137"/>
    </source>
</evidence>
<sequence length="221" mass="24217">MAGLQTHHQPTDPNDILIGTILFRASVMSSLIGTGMSRDETEAHCNHAFQNFNWRGLMGSTESSGGVPQTAIEEGSARDHGIALLGQTYRVCPERQRFSIIWILADAFSHTAAGLTRHSSHGMMMGEASNSSLPSTGHSISGGTIDHIVALHRYTSVLHERGQRENKTLARIEERAITLYPPWFMVTLRYGNITCSGNARTKKEAAHLAAKEICHQLNEAI</sequence>
<keyword evidence="4" id="KW-1185">Reference proteome</keyword>